<dbReference type="RefSeq" id="WP_206657278.1">
    <property type="nucleotide sequence ID" value="NZ_CP071182.1"/>
</dbReference>
<gene>
    <name evidence="4" type="ORF">JZ786_02550</name>
</gene>
<accession>A0A9X7VZN2</accession>
<protein>
    <submittedName>
        <fullName evidence="4">Peptidylprolyl isomerase</fullName>
    </submittedName>
</protein>
<dbReference type="Gene3D" id="3.10.50.40">
    <property type="match status" value="1"/>
</dbReference>
<dbReference type="PANTHER" id="PTHR47245:SF2">
    <property type="entry name" value="PEPTIDYL-PROLYL CIS-TRANS ISOMERASE HP_0175-RELATED"/>
    <property type="match status" value="1"/>
</dbReference>
<feature type="signal peptide" evidence="2">
    <location>
        <begin position="1"/>
        <end position="20"/>
    </location>
</feature>
<dbReference type="PANTHER" id="PTHR47245">
    <property type="entry name" value="PEPTIDYLPROLYL ISOMERASE"/>
    <property type="match status" value="1"/>
</dbReference>
<reference evidence="4 5" key="1">
    <citation type="submission" date="2021-02" db="EMBL/GenBank/DDBJ databases">
        <title>Alicyclobacillus curvatus sp. nov. and Alicyclobacillus mengziensis sp. nov., two acidophilic bacteria isolated from acid mine drainage.</title>
        <authorList>
            <person name="Huang Y."/>
        </authorList>
    </citation>
    <scope>NUCLEOTIDE SEQUENCE [LARGE SCALE GENOMIC DNA]</scope>
    <source>
        <strain evidence="4 5">S30H14</strain>
    </source>
</reference>
<feature type="domain" description="PpiC" evidence="3">
    <location>
        <begin position="206"/>
        <end position="296"/>
    </location>
</feature>
<dbReference type="AlphaFoldDB" id="A0A9X7VZN2"/>
<sequence>MRSKMIQVTAAAILGSALVAGCGVSNQASSGTANNAANATAGNTSPATANAATAATLPPEPKYTGPIVATYAGGQLTKQEFDHEYNLQVALPGLSAQESKKAFLSYYITWYKYVYHKALAEPGFQVDAATASQSASQQLQQLVGQQYATQADLDAKMKSLGVTKSDMVLLAAKGQALQNYLSKQMKSVVVTNAAAQNYYNQNKAGMVQVTVDQILVSDLKTAQEVEKKWKSGENFQKLVSQYSQDPGAAQNHGTYANQLAIQFVAPFAKACETLPIGQISNPIQSQYGFHVIRVEKRQPQTFAQVKSIIEQQLLLPQLQNQKEQEIYSNAQTAAKIKQTVSDSKL</sequence>
<evidence type="ECO:0000256" key="1">
    <source>
        <dbReference type="PROSITE-ProRule" id="PRU00278"/>
    </source>
</evidence>
<dbReference type="SUPFAM" id="SSF109998">
    <property type="entry name" value="Triger factor/SurA peptide-binding domain-like"/>
    <property type="match status" value="1"/>
</dbReference>
<keyword evidence="1 4" id="KW-0413">Isomerase</keyword>
<evidence type="ECO:0000256" key="2">
    <source>
        <dbReference type="SAM" id="SignalP"/>
    </source>
</evidence>
<keyword evidence="1" id="KW-0697">Rotamase</keyword>
<feature type="chain" id="PRO_5040802928" evidence="2">
    <location>
        <begin position="21"/>
        <end position="345"/>
    </location>
</feature>
<dbReference type="Pfam" id="PF13145">
    <property type="entry name" value="Rotamase_2"/>
    <property type="match status" value="1"/>
</dbReference>
<evidence type="ECO:0000313" key="4">
    <source>
        <dbReference type="EMBL" id="QSO47934.1"/>
    </source>
</evidence>
<evidence type="ECO:0000313" key="5">
    <source>
        <dbReference type="Proteomes" id="UP000663505"/>
    </source>
</evidence>
<keyword evidence="2" id="KW-0732">Signal</keyword>
<dbReference type="EMBL" id="CP071182">
    <property type="protein sequence ID" value="QSO47934.1"/>
    <property type="molecule type" value="Genomic_DNA"/>
</dbReference>
<dbReference type="InterPro" id="IPR046357">
    <property type="entry name" value="PPIase_dom_sf"/>
</dbReference>
<dbReference type="Proteomes" id="UP000663505">
    <property type="component" value="Chromosome"/>
</dbReference>
<name>A0A9X7VZN2_9BACL</name>
<proteinExistence type="predicted"/>
<dbReference type="KEGG" id="afx:JZ786_02550"/>
<dbReference type="PROSITE" id="PS51257">
    <property type="entry name" value="PROKAR_LIPOPROTEIN"/>
    <property type="match status" value="1"/>
</dbReference>
<dbReference type="PROSITE" id="PS50198">
    <property type="entry name" value="PPIC_PPIASE_2"/>
    <property type="match status" value="1"/>
</dbReference>
<dbReference type="GO" id="GO:0003755">
    <property type="term" value="F:peptidyl-prolyl cis-trans isomerase activity"/>
    <property type="evidence" value="ECO:0007669"/>
    <property type="project" value="UniProtKB-KW"/>
</dbReference>
<keyword evidence="5" id="KW-1185">Reference proteome</keyword>
<organism evidence="4 5">
    <name type="scientific">Alicyclobacillus mengziensis</name>
    <dbReference type="NCBI Taxonomy" id="2931921"/>
    <lineage>
        <taxon>Bacteria</taxon>
        <taxon>Bacillati</taxon>
        <taxon>Bacillota</taxon>
        <taxon>Bacilli</taxon>
        <taxon>Bacillales</taxon>
        <taxon>Alicyclobacillaceae</taxon>
        <taxon>Alicyclobacillus</taxon>
    </lineage>
</organism>
<dbReference type="InterPro" id="IPR027304">
    <property type="entry name" value="Trigger_fact/SurA_dom_sf"/>
</dbReference>
<dbReference type="InterPro" id="IPR000297">
    <property type="entry name" value="PPIase_PpiC"/>
</dbReference>
<dbReference type="SUPFAM" id="SSF54534">
    <property type="entry name" value="FKBP-like"/>
    <property type="match status" value="1"/>
</dbReference>
<dbReference type="InterPro" id="IPR050245">
    <property type="entry name" value="PrsA_foldase"/>
</dbReference>
<evidence type="ECO:0000259" key="3">
    <source>
        <dbReference type="PROSITE" id="PS50198"/>
    </source>
</evidence>